<dbReference type="InterPro" id="IPR052935">
    <property type="entry name" value="Mg2+_PAP"/>
</dbReference>
<evidence type="ECO:0000259" key="1">
    <source>
        <dbReference type="Pfam" id="PF09949"/>
    </source>
</evidence>
<name>A0A5J5GEN2_9RHOB</name>
<dbReference type="Pfam" id="PF09949">
    <property type="entry name" value="APP1_cat"/>
    <property type="match status" value="1"/>
</dbReference>
<evidence type="ECO:0000313" key="3">
    <source>
        <dbReference type="Proteomes" id="UP000326554"/>
    </source>
</evidence>
<dbReference type="GO" id="GO:0008195">
    <property type="term" value="F:phosphatidate phosphatase activity"/>
    <property type="evidence" value="ECO:0007669"/>
    <property type="project" value="InterPro"/>
</dbReference>
<dbReference type="PANTHER" id="PTHR28208">
    <property type="entry name" value="PHOSPHATIDATE PHOSPHATASE APP1"/>
    <property type="match status" value="1"/>
</dbReference>
<comment type="caution">
    <text evidence="2">The sequence shown here is derived from an EMBL/GenBank/DDBJ whole genome shotgun (WGS) entry which is preliminary data.</text>
</comment>
<sequence>MTWRARLARVATRIERGVDRLRNNGRPGDPPVIDPYVGYATSDTIVLRGRVLTALRRGAPRPEQGRLTNFRQMVRLFLTNEVSDVVLAARGVEAHSDEEGYFVLRVPRKPGEEGWIEIPVREIGHVQSPGAEPVPWEGDQSEERRLSAYLPGDNAKRGIISDIDDTMLETGAWRASRMLWTSLTGNVHTRRIFDDAVRLMDLLSREGRDPVFYVSSSPWNLHDFLYRLFERHGLVLGPFFLRDLGVAEDKFITANHGEHKARSIDTILSANPSLPFVLVGDTGQHDAEIYAAAARRHPGRVKRVILRAPGRGADAADMVHIRTLRSKGIPVHVGPDFSEALEALGAEA</sequence>
<organism evidence="2 3">
    <name type="scientific">Histidinibacterium aquaticum</name>
    <dbReference type="NCBI Taxonomy" id="2613962"/>
    <lineage>
        <taxon>Bacteria</taxon>
        <taxon>Pseudomonadati</taxon>
        <taxon>Pseudomonadota</taxon>
        <taxon>Alphaproteobacteria</taxon>
        <taxon>Rhodobacterales</taxon>
        <taxon>Paracoccaceae</taxon>
        <taxon>Histidinibacterium</taxon>
    </lineage>
</organism>
<proteinExistence type="predicted"/>
<protein>
    <submittedName>
        <fullName evidence="2">DUF2183 domain-containing protein</fullName>
    </submittedName>
</protein>
<gene>
    <name evidence="2" type="ORF">F3S47_12895</name>
</gene>
<dbReference type="EMBL" id="VYQE01000004">
    <property type="protein sequence ID" value="KAA9006679.1"/>
    <property type="molecule type" value="Genomic_DNA"/>
</dbReference>
<accession>A0A5J5GEN2</accession>
<feature type="domain" description="Phosphatidate phosphatase APP1 catalytic" evidence="1">
    <location>
        <begin position="158"/>
        <end position="307"/>
    </location>
</feature>
<reference evidence="2 3" key="1">
    <citation type="submission" date="2019-09" db="EMBL/GenBank/DDBJ databases">
        <authorList>
            <person name="Park J.-S."/>
            <person name="Choi H.-J."/>
        </authorList>
    </citation>
    <scope>NUCLEOTIDE SEQUENCE [LARGE SCALE GENOMIC DNA]</scope>
    <source>
        <strain evidence="2 3">176SS1-4</strain>
    </source>
</reference>
<dbReference type="AlphaFoldDB" id="A0A5J5GEN2"/>
<dbReference type="PANTHER" id="PTHR28208:SF3">
    <property type="entry name" value="PHOSPHATIDATE PHOSPHATASE APP1"/>
    <property type="match status" value="1"/>
</dbReference>
<keyword evidence="3" id="KW-1185">Reference proteome</keyword>
<evidence type="ECO:0000313" key="2">
    <source>
        <dbReference type="EMBL" id="KAA9006679.1"/>
    </source>
</evidence>
<dbReference type="InterPro" id="IPR019236">
    <property type="entry name" value="APP1_cat"/>
</dbReference>
<dbReference type="Proteomes" id="UP000326554">
    <property type="component" value="Unassembled WGS sequence"/>
</dbReference>